<reference evidence="1 2" key="1">
    <citation type="journal article" date="2016" name="Genome Announc.">
        <title>Complete Genome Sequence of Methylobacterium populi P-1M, Isolated from Pink-Pigmented Household Biofilm.</title>
        <authorList>
            <person name="Morohoshi T."/>
            <person name="Ikeda T."/>
        </authorList>
    </citation>
    <scope>NUCLEOTIDE SEQUENCE [LARGE SCALE GENOMIC DNA]</scope>
    <source>
        <strain evidence="1 2">P-1M</strain>
    </source>
</reference>
<gene>
    <name evidence="1" type="ORF">MPPM_0079</name>
</gene>
<name>A0A161JKY2_9HYPH</name>
<dbReference type="AlphaFoldDB" id="A0A161JKY2"/>
<dbReference type="EMBL" id="AP014809">
    <property type="protein sequence ID" value="BAU88684.1"/>
    <property type="molecule type" value="Genomic_DNA"/>
</dbReference>
<accession>A0A161JKY2</accession>
<organism evidence="1 2">
    <name type="scientific">Methylorubrum populi</name>
    <dbReference type="NCBI Taxonomy" id="223967"/>
    <lineage>
        <taxon>Bacteria</taxon>
        <taxon>Pseudomonadati</taxon>
        <taxon>Pseudomonadota</taxon>
        <taxon>Alphaproteobacteria</taxon>
        <taxon>Hyphomicrobiales</taxon>
        <taxon>Methylobacteriaceae</taxon>
        <taxon>Methylorubrum</taxon>
    </lineage>
</organism>
<dbReference type="Proteomes" id="UP000218288">
    <property type="component" value="Chromosome"/>
</dbReference>
<dbReference type="RefSeq" id="WP_096482871.1">
    <property type="nucleotide sequence ID" value="NZ_AP014809.1"/>
</dbReference>
<sequence>MTEKKKNSKWVDAGPKGIFRIDEVKVAKPLDGKVAIIGTSGALIASVEEDDVGDLGVFYQDLKSRLMD</sequence>
<evidence type="ECO:0000313" key="2">
    <source>
        <dbReference type="Proteomes" id="UP000218288"/>
    </source>
</evidence>
<proteinExistence type="predicted"/>
<protein>
    <submittedName>
        <fullName evidence="1">Hydrophobic/amphiphilic exporter-1</fullName>
    </submittedName>
</protein>
<evidence type="ECO:0000313" key="1">
    <source>
        <dbReference type="EMBL" id="BAU88684.1"/>
    </source>
</evidence>